<comment type="caution">
    <text evidence="1">The sequence shown here is derived from an EMBL/GenBank/DDBJ whole genome shotgun (WGS) entry which is preliminary data.</text>
</comment>
<proteinExistence type="predicted"/>
<keyword evidence="1" id="KW-0378">Hydrolase</keyword>
<dbReference type="AlphaFoldDB" id="A0A699GIQ5"/>
<name>A0A699GIQ5_TANCI</name>
<protein>
    <submittedName>
        <fullName evidence="1">IAA-amino acid hydrolase ILR1-like 5</fullName>
    </submittedName>
</protein>
<gene>
    <name evidence="1" type="ORF">Tci_000606</name>
</gene>
<accession>A0A699GIQ5</accession>
<sequence>MDQVDSMLLDPEGVKIYKKVMTGEDFAFYQEVIPGMFFPLEPRYTPPLQSHILMTIKALLQCKKDMLKGLERFKVTYTPVSPLLVVYGEK</sequence>
<dbReference type="EMBL" id="BKCJ010000011">
    <property type="protein sequence ID" value="GEU28628.1"/>
    <property type="molecule type" value="Genomic_DNA"/>
</dbReference>
<organism evidence="1">
    <name type="scientific">Tanacetum cinerariifolium</name>
    <name type="common">Dalmatian daisy</name>
    <name type="synonym">Chrysanthemum cinerariifolium</name>
    <dbReference type="NCBI Taxonomy" id="118510"/>
    <lineage>
        <taxon>Eukaryota</taxon>
        <taxon>Viridiplantae</taxon>
        <taxon>Streptophyta</taxon>
        <taxon>Embryophyta</taxon>
        <taxon>Tracheophyta</taxon>
        <taxon>Spermatophyta</taxon>
        <taxon>Magnoliopsida</taxon>
        <taxon>eudicotyledons</taxon>
        <taxon>Gunneridae</taxon>
        <taxon>Pentapetalae</taxon>
        <taxon>asterids</taxon>
        <taxon>campanulids</taxon>
        <taxon>Asterales</taxon>
        <taxon>Asteraceae</taxon>
        <taxon>Asteroideae</taxon>
        <taxon>Anthemideae</taxon>
        <taxon>Anthemidinae</taxon>
        <taxon>Tanacetum</taxon>
    </lineage>
</organism>
<dbReference type="GO" id="GO:0016787">
    <property type="term" value="F:hydrolase activity"/>
    <property type="evidence" value="ECO:0007669"/>
    <property type="project" value="UniProtKB-KW"/>
</dbReference>
<reference evidence="1" key="1">
    <citation type="journal article" date="2019" name="Sci. Rep.">
        <title>Draft genome of Tanacetum cinerariifolium, the natural source of mosquito coil.</title>
        <authorList>
            <person name="Yamashiro T."/>
            <person name="Shiraishi A."/>
            <person name="Satake H."/>
            <person name="Nakayama K."/>
        </authorList>
    </citation>
    <scope>NUCLEOTIDE SEQUENCE</scope>
</reference>
<evidence type="ECO:0000313" key="1">
    <source>
        <dbReference type="EMBL" id="GEU28628.1"/>
    </source>
</evidence>